<feature type="compositionally biased region" description="Polar residues" evidence="1">
    <location>
        <begin position="49"/>
        <end position="60"/>
    </location>
</feature>
<gene>
    <name evidence="2" type="ORF">D0Y65_005437</name>
</gene>
<sequence length="152" mass="16952">MVDYEYLKIVVGGGVSSGNNSISVDPDDTDATTFEPENRTVGIEEFSYDPNSDTFITPNNYEPAYQPPSPNQPSPPSHPPLDSEVSIEKQNCHKRRRSEYGGSSSAVGINNQGNVLENLFVGIGTITVNFEKISNMMEKREKDRDRDRELCY</sequence>
<evidence type="ECO:0000256" key="1">
    <source>
        <dbReference type="SAM" id="MobiDB-lite"/>
    </source>
</evidence>
<dbReference type="PANTHER" id="PTHR47864:SF2">
    <property type="entry name" value="MYB_SANT-LIKE DNA-BINDING DOMAIN PROTEIN"/>
    <property type="match status" value="1"/>
</dbReference>
<dbReference type="EMBL" id="QZWG01000002">
    <property type="protein sequence ID" value="RZC27304.1"/>
    <property type="molecule type" value="Genomic_DNA"/>
</dbReference>
<protein>
    <submittedName>
        <fullName evidence="2">Uncharacterized protein</fullName>
    </submittedName>
</protein>
<comment type="caution">
    <text evidence="2">The sequence shown here is derived from an EMBL/GenBank/DDBJ whole genome shotgun (WGS) entry which is preliminary data.</text>
</comment>
<dbReference type="InterPro" id="IPR055314">
    <property type="entry name" value="At2g29880-like"/>
</dbReference>
<evidence type="ECO:0000313" key="2">
    <source>
        <dbReference type="EMBL" id="RZC27304.1"/>
    </source>
</evidence>
<dbReference type="Proteomes" id="UP000289340">
    <property type="component" value="Chromosome 2"/>
</dbReference>
<keyword evidence="3" id="KW-1185">Reference proteome</keyword>
<reference evidence="2 3" key="1">
    <citation type="submission" date="2018-09" db="EMBL/GenBank/DDBJ databases">
        <title>A high-quality reference genome of wild soybean provides a powerful tool to mine soybean genomes.</title>
        <authorList>
            <person name="Xie M."/>
            <person name="Chung C.Y.L."/>
            <person name="Li M.-W."/>
            <person name="Wong F.-L."/>
            <person name="Chan T.-F."/>
            <person name="Lam H.-M."/>
        </authorList>
    </citation>
    <scope>NUCLEOTIDE SEQUENCE [LARGE SCALE GENOMIC DNA]</scope>
    <source>
        <strain evidence="3">cv. W05</strain>
        <tissue evidence="2">Hypocotyl of etiolated seedlings</tissue>
    </source>
</reference>
<name>A0A445LVQ9_GLYSO</name>
<accession>A0A445LVQ9</accession>
<organism evidence="2 3">
    <name type="scientific">Glycine soja</name>
    <name type="common">Wild soybean</name>
    <dbReference type="NCBI Taxonomy" id="3848"/>
    <lineage>
        <taxon>Eukaryota</taxon>
        <taxon>Viridiplantae</taxon>
        <taxon>Streptophyta</taxon>
        <taxon>Embryophyta</taxon>
        <taxon>Tracheophyta</taxon>
        <taxon>Spermatophyta</taxon>
        <taxon>Magnoliopsida</taxon>
        <taxon>eudicotyledons</taxon>
        <taxon>Gunneridae</taxon>
        <taxon>Pentapetalae</taxon>
        <taxon>rosids</taxon>
        <taxon>fabids</taxon>
        <taxon>Fabales</taxon>
        <taxon>Fabaceae</taxon>
        <taxon>Papilionoideae</taxon>
        <taxon>50 kb inversion clade</taxon>
        <taxon>NPAAA clade</taxon>
        <taxon>indigoferoid/millettioid clade</taxon>
        <taxon>Phaseoleae</taxon>
        <taxon>Glycine</taxon>
        <taxon>Glycine subgen. Soja</taxon>
    </lineage>
</organism>
<dbReference type="PANTHER" id="PTHR47864">
    <property type="entry name" value="TRANSMEMBRANE PROTEIN"/>
    <property type="match status" value="1"/>
</dbReference>
<feature type="compositionally biased region" description="Pro residues" evidence="1">
    <location>
        <begin position="65"/>
        <end position="79"/>
    </location>
</feature>
<dbReference type="AlphaFoldDB" id="A0A445LVQ9"/>
<proteinExistence type="predicted"/>
<evidence type="ECO:0000313" key="3">
    <source>
        <dbReference type="Proteomes" id="UP000289340"/>
    </source>
</evidence>
<feature type="region of interest" description="Disordered" evidence="1">
    <location>
        <begin position="15"/>
        <end position="109"/>
    </location>
</feature>